<dbReference type="InterPro" id="IPR003749">
    <property type="entry name" value="ThiS/MoaD-like"/>
</dbReference>
<organism evidence="1 2">
    <name type="scientific">Aureibacter tunicatorum</name>
    <dbReference type="NCBI Taxonomy" id="866807"/>
    <lineage>
        <taxon>Bacteria</taxon>
        <taxon>Pseudomonadati</taxon>
        <taxon>Bacteroidota</taxon>
        <taxon>Cytophagia</taxon>
        <taxon>Cytophagales</taxon>
        <taxon>Persicobacteraceae</taxon>
        <taxon>Aureibacter</taxon>
    </lineage>
</organism>
<dbReference type="EMBL" id="JAVDQD010000010">
    <property type="protein sequence ID" value="MDR6241724.1"/>
    <property type="molecule type" value="Genomic_DNA"/>
</dbReference>
<dbReference type="Proteomes" id="UP001185092">
    <property type="component" value="Unassembled WGS sequence"/>
</dbReference>
<comment type="caution">
    <text evidence="1">The sequence shown here is derived from an EMBL/GenBank/DDBJ whole genome shotgun (WGS) entry which is preliminary data.</text>
</comment>
<dbReference type="Pfam" id="PF02597">
    <property type="entry name" value="ThiS"/>
    <property type="match status" value="1"/>
</dbReference>
<dbReference type="AlphaFoldDB" id="A0AAE3XTJ1"/>
<dbReference type="NCBIfam" id="TIGR01683">
    <property type="entry name" value="thiS"/>
    <property type="match status" value="1"/>
</dbReference>
<dbReference type="InterPro" id="IPR012675">
    <property type="entry name" value="Beta-grasp_dom_sf"/>
</dbReference>
<dbReference type="PANTHER" id="PTHR34472">
    <property type="entry name" value="SULFUR CARRIER PROTEIN THIS"/>
    <property type="match status" value="1"/>
</dbReference>
<dbReference type="PANTHER" id="PTHR34472:SF1">
    <property type="entry name" value="SULFUR CARRIER PROTEIN THIS"/>
    <property type="match status" value="1"/>
</dbReference>
<dbReference type="InterPro" id="IPR016155">
    <property type="entry name" value="Mopterin_synth/thiamin_S_b"/>
</dbReference>
<evidence type="ECO:0000313" key="1">
    <source>
        <dbReference type="EMBL" id="MDR6241724.1"/>
    </source>
</evidence>
<name>A0AAE3XTJ1_9BACT</name>
<dbReference type="InterPro" id="IPR010035">
    <property type="entry name" value="Thi_S"/>
</dbReference>
<proteinExistence type="predicted"/>
<gene>
    <name evidence="1" type="ORF">HNQ88_004811</name>
</gene>
<dbReference type="RefSeq" id="WP_309942757.1">
    <property type="nucleotide sequence ID" value="NZ_AP025308.1"/>
</dbReference>
<dbReference type="Gene3D" id="3.10.20.30">
    <property type="match status" value="1"/>
</dbReference>
<dbReference type="CDD" id="cd00565">
    <property type="entry name" value="Ubl_ThiS"/>
    <property type="match status" value="1"/>
</dbReference>
<protein>
    <submittedName>
        <fullName evidence="1">Sulfur carrier protein</fullName>
    </submittedName>
</protein>
<dbReference type="SUPFAM" id="SSF54285">
    <property type="entry name" value="MoaD/ThiS"/>
    <property type="match status" value="1"/>
</dbReference>
<sequence length="66" mass="7364">MQVYINNELQEFDADLSVEKMLASMQIKPNGIAIAINNTIVSKSKWDGHFIKENDKITIIKATQGG</sequence>
<reference evidence="1" key="1">
    <citation type="submission" date="2023-07" db="EMBL/GenBank/DDBJ databases">
        <title>Genomic Encyclopedia of Type Strains, Phase IV (KMG-IV): sequencing the most valuable type-strain genomes for metagenomic binning, comparative biology and taxonomic classification.</title>
        <authorList>
            <person name="Goeker M."/>
        </authorList>
    </citation>
    <scope>NUCLEOTIDE SEQUENCE</scope>
    <source>
        <strain evidence="1">DSM 26174</strain>
    </source>
</reference>
<keyword evidence="2" id="KW-1185">Reference proteome</keyword>
<accession>A0AAE3XTJ1</accession>
<evidence type="ECO:0000313" key="2">
    <source>
        <dbReference type="Proteomes" id="UP001185092"/>
    </source>
</evidence>